<dbReference type="Proteomes" id="UP000424468">
    <property type="component" value="Chromosome"/>
</dbReference>
<evidence type="ECO:0000313" key="2">
    <source>
        <dbReference type="EMBL" id="QGS51876.1"/>
    </source>
</evidence>
<accession>A0A6I6C7Y5</accession>
<dbReference type="AlphaFoldDB" id="A0A6I6C7Y5"/>
<sequence>MKKILSIAASIVVITSSASLTVSCGKDEVVNSISSKSMNILLKEVAKTAYLNNVEKYDFNYVFDNIVKNQQIQKFNGNPNLDVKDEFASSSKYSDIYNKYFESKLYDENNVDLDGVDLKNNVIKPEDGSFLTPILKNLPAIFEAVGNRDFLGIGATILKESGLVDFDTFARNPILTIISKVLPSNAFSNISKAFYRKEYENMSVQNALNASMIGFVNALNKFCYPASTGKRPKNLGANTEKEVLQNFTPALIQLTQTIQDIMDGTAKFTLDLFNNIDTIADIVNFVKMLFMYMTGFIERFSPDPFSEDPIEKSKPNVAYDEISITDMIAYRNSNFKETINSNLNLEAGFNFLLKMLYINDGMAAKNLIRLLFYEDFANQSAGDGGLTWTLNARAESTGKVHTKYTHIVANLTSTAGVQNDVKNMANEIKSFITDDFDNKYTNTGGISAFIRAILNSIITEGTNKNLGNTLTCALGWLSSETKDDPMLKVEILGLGDYTETVLSWGFVQDIVVDAINDFIPLTEDGRRAMYRILKIKTLWKNVWGTIWNNNLLAYAAPIFDLKIPLNEPNTYAKSIADVVENFDIIKKLGLYDIFGFSFDPNVVNSLQNLAKYFLSTKSGNPETNGTTPDNGAGSKEIPVTILEKKKSEGNNTKFKLDFKNLSNLTVNIGAALNSIIKNPDSILNAIGIDDNQQIIKNSLADNAITLFSDINGVQYLLSVIQSFLYRFDIKQKLVAKQMFVDYSNITENQVDESIINLYQYQYRVRDKNITIDLKRSADRFTIKRIRITDINK</sequence>
<feature type="signal peptide" evidence="1">
    <location>
        <begin position="1"/>
        <end position="20"/>
    </location>
</feature>
<evidence type="ECO:0000313" key="3">
    <source>
        <dbReference type="Proteomes" id="UP000424468"/>
    </source>
</evidence>
<dbReference type="EMBL" id="CP046276">
    <property type="protein sequence ID" value="QGS51876.1"/>
    <property type="molecule type" value="Genomic_DNA"/>
</dbReference>
<protein>
    <submittedName>
        <fullName evidence="2">MOLPALP family lipoprotein</fullName>
    </submittedName>
</protein>
<organism evidence="2 3">
    <name type="scientific">Spiroplasma tabanidicola</name>
    <dbReference type="NCBI Taxonomy" id="324079"/>
    <lineage>
        <taxon>Bacteria</taxon>
        <taxon>Bacillati</taxon>
        <taxon>Mycoplasmatota</taxon>
        <taxon>Mollicutes</taxon>
        <taxon>Entomoplasmatales</taxon>
        <taxon>Spiroplasmataceae</taxon>
        <taxon>Spiroplasma</taxon>
    </lineage>
</organism>
<feature type="chain" id="PRO_5026285004" evidence="1">
    <location>
        <begin position="21"/>
        <end position="792"/>
    </location>
</feature>
<dbReference type="KEGG" id="stab:STABA_v1c05130"/>
<keyword evidence="1" id="KW-0732">Signal</keyword>
<gene>
    <name evidence="2" type="ORF">STABA_v1c05130</name>
</gene>
<evidence type="ECO:0000256" key="1">
    <source>
        <dbReference type="SAM" id="SignalP"/>
    </source>
</evidence>
<dbReference type="OrthoDB" id="387742at2"/>
<keyword evidence="2" id="KW-0449">Lipoprotein</keyword>
<proteinExistence type="predicted"/>
<dbReference type="PROSITE" id="PS51257">
    <property type="entry name" value="PROKAR_LIPOPROTEIN"/>
    <property type="match status" value="1"/>
</dbReference>
<reference evidence="2 3" key="1">
    <citation type="submission" date="2019-11" db="EMBL/GenBank/DDBJ databases">
        <title>Complete genome sequence of Spiroplasma tabanidicola TAUS-1 (DSM 22603).</title>
        <authorList>
            <person name="Huang C.-T."/>
            <person name="Lin Y.-C."/>
            <person name="Kuo C.-H."/>
        </authorList>
    </citation>
    <scope>NUCLEOTIDE SEQUENCE [LARGE SCALE GENOMIC DNA]</scope>
    <source>
        <strain evidence="2 3">TAUS-1</strain>
    </source>
</reference>
<name>A0A6I6C7Y5_9MOLU</name>
<dbReference type="RefSeq" id="WP_156006278.1">
    <property type="nucleotide sequence ID" value="NZ_CP046276.1"/>
</dbReference>
<keyword evidence="3" id="KW-1185">Reference proteome</keyword>